<protein>
    <submittedName>
        <fullName evidence="2">Uncharacterized protein</fullName>
    </submittedName>
</protein>
<feature type="compositionally biased region" description="Low complexity" evidence="1">
    <location>
        <begin position="33"/>
        <end position="50"/>
    </location>
</feature>
<gene>
    <name evidence="2" type="ORF">L2X98_20045</name>
</gene>
<evidence type="ECO:0000313" key="2">
    <source>
        <dbReference type="EMBL" id="UUT35596.1"/>
    </source>
</evidence>
<organism evidence="2 3">
    <name type="scientific">Microbacterium elymi</name>
    <dbReference type="NCBI Taxonomy" id="2909587"/>
    <lineage>
        <taxon>Bacteria</taxon>
        <taxon>Bacillati</taxon>
        <taxon>Actinomycetota</taxon>
        <taxon>Actinomycetes</taxon>
        <taxon>Micrococcales</taxon>
        <taxon>Microbacteriaceae</taxon>
        <taxon>Microbacterium</taxon>
    </lineage>
</organism>
<name>A0ABY5NKD7_9MICO</name>
<reference evidence="2" key="1">
    <citation type="submission" date="2022-01" db="EMBL/GenBank/DDBJ databases">
        <title>Microbacterium eymi and Microbacterium rhizovicinus sp. nov., isolated from the rhizospheric soil of Elymus tsukushiensis, a plant native to the Dokdo Islands, Republic of Korea.</title>
        <authorList>
            <person name="Hwang Y.J."/>
        </authorList>
    </citation>
    <scope>NUCLEOTIDE SEQUENCE</scope>
    <source>
        <strain evidence="2">KUDC0405</strain>
    </source>
</reference>
<sequence>MSTVAKPMTRIRRRNSVGADALPSITTANTPIAGSRVSSGRASTSSGVPSQIVSRWMPMPARIATIPRPKKPRTARVVPITRST</sequence>
<dbReference type="EMBL" id="CP091139">
    <property type="protein sequence ID" value="UUT35596.1"/>
    <property type="molecule type" value="Genomic_DNA"/>
</dbReference>
<evidence type="ECO:0000313" key="3">
    <source>
        <dbReference type="Proteomes" id="UP001054811"/>
    </source>
</evidence>
<feature type="region of interest" description="Disordered" evidence="1">
    <location>
        <begin position="1"/>
        <end position="52"/>
    </location>
</feature>
<proteinExistence type="predicted"/>
<dbReference type="RefSeq" id="WP_259612205.1">
    <property type="nucleotide sequence ID" value="NZ_CP091139.2"/>
</dbReference>
<accession>A0ABY5NKD7</accession>
<keyword evidence="3" id="KW-1185">Reference proteome</keyword>
<evidence type="ECO:0000256" key="1">
    <source>
        <dbReference type="SAM" id="MobiDB-lite"/>
    </source>
</evidence>
<dbReference type="Proteomes" id="UP001054811">
    <property type="component" value="Chromosome"/>
</dbReference>